<keyword evidence="3" id="KW-1185">Reference proteome</keyword>
<gene>
    <name evidence="2" type="ORF">ABZ507_01130</name>
</gene>
<evidence type="ECO:0000256" key="1">
    <source>
        <dbReference type="SAM" id="MobiDB-lite"/>
    </source>
</evidence>
<protein>
    <submittedName>
        <fullName evidence="2">Uncharacterized protein</fullName>
    </submittedName>
</protein>
<organism evidence="2 3">
    <name type="scientific">Nocardia niwae</name>
    <dbReference type="NCBI Taxonomy" id="626084"/>
    <lineage>
        <taxon>Bacteria</taxon>
        <taxon>Bacillati</taxon>
        <taxon>Actinomycetota</taxon>
        <taxon>Actinomycetes</taxon>
        <taxon>Mycobacteriales</taxon>
        <taxon>Nocardiaceae</taxon>
        <taxon>Nocardia</taxon>
    </lineage>
</organism>
<dbReference type="Proteomes" id="UP001550535">
    <property type="component" value="Unassembled WGS sequence"/>
</dbReference>
<evidence type="ECO:0000313" key="3">
    <source>
        <dbReference type="Proteomes" id="UP001550535"/>
    </source>
</evidence>
<proteinExistence type="predicted"/>
<name>A0ABV2X3D3_9NOCA</name>
<feature type="region of interest" description="Disordered" evidence="1">
    <location>
        <begin position="36"/>
        <end position="56"/>
    </location>
</feature>
<dbReference type="RefSeq" id="WP_063018449.1">
    <property type="nucleotide sequence ID" value="NZ_JBEYBR010000002.1"/>
</dbReference>
<accession>A0ABV2X3D3</accession>
<dbReference type="EMBL" id="JBEYBR010000002">
    <property type="protein sequence ID" value="MEU2120407.1"/>
    <property type="molecule type" value="Genomic_DNA"/>
</dbReference>
<sequence length="99" mass="10882">MTSSARGGDRCADGIEYLLYPGYPISPVLRKRFARRLGRTPDGASRPATPRQRDAHEQIVGDGFGAVQRANAVTARQRPIEFDITERVLLAALDCVLTQ</sequence>
<evidence type="ECO:0000313" key="2">
    <source>
        <dbReference type="EMBL" id="MEU2120407.1"/>
    </source>
</evidence>
<reference evidence="2 3" key="1">
    <citation type="submission" date="2024-06" db="EMBL/GenBank/DDBJ databases">
        <title>The Natural Products Discovery Center: Release of the First 8490 Sequenced Strains for Exploring Actinobacteria Biosynthetic Diversity.</title>
        <authorList>
            <person name="Kalkreuter E."/>
            <person name="Kautsar S.A."/>
            <person name="Yang D."/>
            <person name="Bader C.D."/>
            <person name="Teijaro C.N."/>
            <person name="Fluegel L."/>
            <person name="Davis C.M."/>
            <person name="Simpson J.R."/>
            <person name="Lauterbach L."/>
            <person name="Steele A.D."/>
            <person name="Gui C."/>
            <person name="Meng S."/>
            <person name="Li G."/>
            <person name="Viehrig K."/>
            <person name="Ye F."/>
            <person name="Su P."/>
            <person name="Kiefer A.F."/>
            <person name="Nichols A."/>
            <person name="Cepeda A.J."/>
            <person name="Yan W."/>
            <person name="Fan B."/>
            <person name="Jiang Y."/>
            <person name="Adhikari A."/>
            <person name="Zheng C.-J."/>
            <person name="Schuster L."/>
            <person name="Cowan T.M."/>
            <person name="Smanski M.J."/>
            <person name="Chevrette M.G."/>
            <person name="De Carvalho L.P.S."/>
            <person name="Shen B."/>
        </authorList>
    </citation>
    <scope>NUCLEOTIDE SEQUENCE [LARGE SCALE GENOMIC DNA]</scope>
    <source>
        <strain evidence="2 3">NPDC019434</strain>
    </source>
</reference>
<comment type="caution">
    <text evidence="2">The sequence shown here is derived from an EMBL/GenBank/DDBJ whole genome shotgun (WGS) entry which is preliminary data.</text>
</comment>